<dbReference type="GO" id="GO:0016491">
    <property type="term" value="F:oxidoreductase activity"/>
    <property type="evidence" value="ECO:0007669"/>
    <property type="project" value="UniProtKB-KW"/>
</dbReference>
<dbReference type="InterPro" id="IPR000683">
    <property type="entry name" value="Gfo/Idh/MocA-like_OxRdtase_N"/>
</dbReference>
<evidence type="ECO:0000313" key="4">
    <source>
        <dbReference type="EMBL" id="BAM00651.1"/>
    </source>
</evidence>
<evidence type="ECO:0000259" key="3">
    <source>
        <dbReference type="Pfam" id="PF22725"/>
    </source>
</evidence>
<dbReference type="eggNOG" id="COG0673">
    <property type="taxonomic scope" value="Bacteria"/>
</dbReference>
<dbReference type="RefSeq" id="WP_014433880.1">
    <property type="nucleotide sequence ID" value="NC_017079.1"/>
</dbReference>
<gene>
    <name evidence="4" type="ordered locus">CLDAP_26110</name>
</gene>
<accession>I0I5W3</accession>
<dbReference type="Gene3D" id="3.40.50.720">
    <property type="entry name" value="NAD(P)-binding Rossmann-like Domain"/>
    <property type="match status" value="1"/>
</dbReference>
<evidence type="ECO:0000256" key="1">
    <source>
        <dbReference type="ARBA" id="ARBA00023002"/>
    </source>
</evidence>
<sequence>MNANRKVNLGIIGVGWWANTMHMPALVNCEQANVVACCGRHLERTAAFAKKWNIPHYYIDYREMLASKLCEAVLVVTGNDSHYPIVMEALRRDLHVLCEKPIALNYEQAAEMADLAAQKGVVTTVAFTYRHMPSTRYLKDLIDSGWLGRPYHMHMRYYAAFARTPGIYLWRFDKKLSGSGALADIGSHFLHLAEWFYGPIEAVTAQLGVFIERAPLDLNGQPYEQADDSAMVMLRFKNGAQGLVHASAIAYEKTYADHGYGFDQVHEWDFHGSAGTLRQVIDWDFRQHIIGDRPGDGPERQLLVPDKYWGDKRRDYVIETWEDTFRKEGCMTQEFVRAVAAGQQMRPSLADGARCQLLLDAALQSATTGEWVKTV</sequence>
<dbReference type="Proteomes" id="UP000007880">
    <property type="component" value="Chromosome"/>
</dbReference>
<feature type="domain" description="Gfo/Idh/MocA-like oxidoreductase N-terminal" evidence="2">
    <location>
        <begin position="8"/>
        <end position="127"/>
    </location>
</feature>
<dbReference type="PANTHER" id="PTHR43818:SF11">
    <property type="entry name" value="BCDNA.GH03377"/>
    <property type="match status" value="1"/>
</dbReference>
<name>I0I5W3_CALAS</name>
<dbReference type="Gene3D" id="3.30.360.10">
    <property type="entry name" value="Dihydrodipicolinate Reductase, domain 2"/>
    <property type="match status" value="1"/>
</dbReference>
<dbReference type="EMBL" id="AP012337">
    <property type="protein sequence ID" value="BAM00651.1"/>
    <property type="molecule type" value="Genomic_DNA"/>
</dbReference>
<dbReference type="Pfam" id="PF22725">
    <property type="entry name" value="GFO_IDH_MocA_C3"/>
    <property type="match status" value="1"/>
</dbReference>
<dbReference type="AlphaFoldDB" id="I0I5W3"/>
<feature type="domain" description="GFO/IDH/MocA-like oxidoreductase" evidence="3">
    <location>
        <begin position="136"/>
        <end position="278"/>
    </location>
</feature>
<dbReference type="PANTHER" id="PTHR43818">
    <property type="entry name" value="BCDNA.GH03377"/>
    <property type="match status" value="1"/>
</dbReference>
<organism evidence="4 5">
    <name type="scientific">Caldilinea aerophila (strain DSM 14535 / JCM 11387 / NBRC 104270 / STL-6-O1)</name>
    <dbReference type="NCBI Taxonomy" id="926550"/>
    <lineage>
        <taxon>Bacteria</taxon>
        <taxon>Bacillati</taxon>
        <taxon>Chloroflexota</taxon>
        <taxon>Caldilineae</taxon>
        <taxon>Caldilineales</taxon>
        <taxon>Caldilineaceae</taxon>
        <taxon>Caldilinea</taxon>
    </lineage>
</organism>
<dbReference type="HOGENOM" id="CLU_023194_17_2_0"/>
<dbReference type="SUPFAM" id="SSF51735">
    <property type="entry name" value="NAD(P)-binding Rossmann-fold domains"/>
    <property type="match status" value="1"/>
</dbReference>
<dbReference type="InterPro" id="IPR050463">
    <property type="entry name" value="Gfo/Idh/MocA_oxidrdct_glycsds"/>
</dbReference>
<dbReference type="InterPro" id="IPR055170">
    <property type="entry name" value="GFO_IDH_MocA-like_dom"/>
</dbReference>
<reference evidence="4 5" key="1">
    <citation type="submission" date="2012-02" db="EMBL/GenBank/DDBJ databases">
        <title>Complete genome sequence of Caldilinea aerophila DSM 14535 (= NBRC 102666).</title>
        <authorList>
            <person name="Oguchi A."/>
            <person name="Hosoyama A."/>
            <person name="Sekine M."/>
            <person name="Fukai R."/>
            <person name="Kato Y."/>
            <person name="Nakamura S."/>
            <person name="Hanada S."/>
            <person name="Yamazaki S."/>
            <person name="Fujita N."/>
        </authorList>
    </citation>
    <scope>NUCLEOTIDE SEQUENCE [LARGE SCALE GENOMIC DNA]</scope>
    <source>
        <strain evidence="5">DSM 14535 / JCM 11387 / NBRC 104270 / STL-6-O1</strain>
    </source>
</reference>
<dbReference type="Pfam" id="PF01408">
    <property type="entry name" value="GFO_IDH_MocA"/>
    <property type="match status" value="1"/>
</dbReference>
<dbReference type="SUPFAM" id="SSF55347">
    <property type="entry name" value="Glyceraldehyde-3-phosphate dehydrogenase-like, C-terminal domain"/>
    <property type="match status" value="1"/>
</dbReference>
<dbReference type="STRING" id="926550.CLDAP_26110"/>
<evidence type="ECO:0000259" key="2">
    <source>
        <dbReference type="Pfam" id="PF01408"/>
    </source>
</evidence>
<evidence type="ECO:0000313" key="5">
    <source>
        <dbReference type="Proteomes" id="UP000007880"/>
    </source>
</evidence>
<dbReference type="OrthoDB" id="9815825at2"/>
<protein>
    <submittedName>
        <fullName evidence="4">Putative oxidoreductase</fullName>
    </submittedName>
</protein>
<keyword evidence="5" id="KW-1185">Reference proteome</keyword>
<dbReference type="InterPro" id="IPR036291">
    <property type="entry name" value="NAD(P)-bd_dom_sf"/>
</dbReference>
<dbReference type="GO" id="GO:0000166">
    <property type="term" value="F:nucleotide binding"/>
    <property type="evidence" value="ECO:0007669"/>
    <property type="project" value="InterPro"/>
</dbReference>
<proteinExistence type="predicted"/>
<dbReference type="KEGG" id="cap:CLDAP_26110"/>
<keyword evidence="1" id="KW-0560">Oxidoreductase</keyword>